<dbReference type="AlphaFoldDB" id="A0A1H6XR65"/>
<sequence length="163" mass="18910">MSDEDGHDEPLLDRYHHHLTDLYRNPFLTTPARRPNASPGTLGIIVLGLLVWGAVKYWQYVLLVLLALPVLCASVVLIAWLRRSARPRQVRDRKRIAFETAKTPTQIRITINGSPEFERYFWSADDIKLVEQWRRYHAEGVKPIRRNKQERKRAGTWGKVNGG</sequence>
<organism evidence="2 3">
    <name type="scientific">Pseudomonas linyingensis</name>
    <dbReference type="NCBI Taxonomy" id="915471"/>
    <lineage>
        <taxon>Bacteria</taxon>
        <taxon>Pseudomonadati</taxon>
        <taxon>Pseudomonadota</taxon>
        <taxon>Gammaproteobacteria</taxon>
        <taxon>Pseudomonadales</taxon>
        <taxon>Pseudomonadaceae</taxon>
        <taxon>Pseudomonas</taxon>
    </lineage>
</organism>
<keyword evidence="3" id="KW-1185">Reference proteome</keyword>
<dbReference type="RefSeq" id="WP_090310454.1">
    <property type="nucleotide sequence ID" value="NZ_FNZE01000007.1"/>
</dbReference>
<name>A0A1H6XR65_9PSED</name>
<feature type="transmembrane region" description="Helical" evidence="1">
    <location>
        <begin position="61"/>
        <end position="81"/>
    </location>
</feature>
<keyword evidence="1" id="KW-1133">Transmembrane helix</keyword>
<keyword evidence="1" id="KW-0472">Membrane</keyword>
<evidence type="ECO:0000313" key="3">
    <source>
        <dbReference type="Proteomes" id="UP000242930"/>
    </source>
</evidence>
<dbReference type="OrthoDB" id="9976416at2"/>
<accession>A0A1H6XR65</accession>
<evidence type="ECO:0000313" key="2">
    <source>
        <dbReference type="EMBL" id="SEJ31553.1"/>
    </source>
</evidence>
<protein>
    <submittedName>
        <fullName evidence="2">Uncharacterized protein</fullName>
    </submittedName>
</protein>
<reference evidence="3" key="1">
    <citation type="submission" date="2016-10" db="EMBL/GenBank/DDBJ databases">
        <authorList>
            <person name="Varghese N."/>
            <person name="Submissions S."/>
        </authorList>
    </citation>
    <scope>NUCLEOTIDE SEQUENCE [LARGE SCALE GENOMIC DNA]</scope>
    <source>
        <strain evidence="3">LMG 25967</strain>
    </source>
</reference>
<proteinExistence type="predicted"/>
<evidence type="ECO:0000256" key="1">
    <source>
        <dbReference type="SAM" id="Phobius"/>
    </source>
</evidence>
<dbReference type="EMBL" id="FNZE01000007">
    <property type="protein sequence ID" value="SEJ31553.1"/>
    <property type="molecule type" value="Genomic_DNA"/>
</dbReference>
<dbReference type="STRING" id="915471.SAMN05216201_10710"/>
<gene>
    <name evidence="2" type="ORF">SAMN05216201_10710</name>
</gene>
<dbReference type="Proteomes" id="UP000242930">
    <property type="component" value="Unassembled WGS sequence"/>
</dbReference>
<keyword evidence="1" id="KW-0812">Transmembrane</keyword>